<dbReference type="GeneTree" id="ENSGT00390000012791"/>
<evidence type="ECO:0000313" key="2">
    <source>
        <dbReference type="Proteomes" id="UP000694387"/>
    </source>
</evidence>
<organism evidence="1 2">
    <name type="scientific">Equus asinus</name>
    <name type="common">Donkey</name>
    <name type="synonym">Equus africanus asinus</name>
    <dbReference type="NCBI Taxonomy" id="9793"/>
    <lineage>
        <taxon>Eukaryota</taxon>
        <taxon>Metazoa</taxon>
        <taxon>Chordata</taxon>
        <taxon>Craniata</taxon>
        <taxon>Vertebrata</taxon>
        <taxon>Euteleostomi</taxon>
        <taxon>Mammalia</taxon>
        <taxon>Eutheria</taxon>
        <taxon>Laurasiatheria</taxon>
        <taxon>Perissodactyla</taxon>
        <taxon>Equidae</taxon>
        <taxon>Equus</taxon>
    </lineage>
</organism>
<proteinExistence type="predicted"/>
<dbReference type="AlphaFoldDB" id="A0A9L0KHL3"/>
<dbReference type="PANTHER" id="PTHR10070:SF2">
    <property type="entry name" value="IMMUNOGLOBULIN J CHAIN"/>
    <property type="match status" value="1"/>
</dbReference>
<dbReference type="PANTHER" id="PTHR10070">
    <property type="entry name" value="IMMUNOGLOBULIN J CHAIN"/>
    <property type="match status" value="1"/>
</dbReference>
<sequence>FGCVHRCGIAGLYGCFIFSILKKLHTVFHRGCTNLHSHQQYTRIPFSPHPQQYLSLVFLIIAILSAGDEGERIVLADNKCKCVRVTSRIIPSPENPNEDILERHIRIIIPVNSRENISDPTSPVRTKFVYHLSDLCKKCDPVEVELDNQVVTASQSNICDEDSETCYAYDRNKCYTNRVPLTYGGQTKIVETALTPDSCYPD</sequence>
<reference evidence="1 2" key="1">
    <citation type="journal article" date="2020" name="Nat. Commun.">
        <title>Donkey genomes provide new insights into domestication and selection for coat color.</title>
        <authorList>
            <person name="Wang"/>
            <person name="C."/>
            <person name="Li"/>
            <person name="H."/>
            <person name="Guo"/>
            <person name="Y."/>
            <person name="Huang"/>
            <person name="J."/>
            <person name="Sun"/>
            <person name="Y."/>
            <person name="Min"/>
            <person name="J."/>
            <person name="Wang"/>
            <person name="J."/>
            <person name="Fang"/>
            <person name="X."/>
            <person name="Zhao"/>
            <person name="Z."/>
            <person name="Wang"/>
            <person name="S."/>
            <person name="Zhang"/>
            <person name="Y."/>
            <person name="Liu"/>
            <person name="Q."/>
            <person name="Jiang"/>
            <person name="Q."/>
            <person name="Wang"/>
            <person name="X."/>
            <person name="Guo"/>
            <person name="Y."/>
            <person name="Yang"/>
            <person name="C."/>
            <person name="Wang"/>
            <person name="Y."/>
            <person name="Tian"/>
            <person name="F."/>
            <person name="Zhuang"/>
            <person name="G."/>
            <person name="Fan"/>
            <person name="Y."/>
            <person name="Gao"/>
            <person name="Q."/>
            <person name="Li"/>
            <person name="Y."/>
            <person name="Ju"/>
            <person name="Z."/>
            <person name="Li"/>
            <person name="J."/>
            <person name="Li"/>
            <person name="R."/>
            <person name="Hou"/>
            <person name="M."/>
            <person name="Yang"/>
            <person name="G."/>
            <person name="Liu"/>
            <person name="G."/>
            <person name="Liu"/>
            <person name="W."/>
            <person name="Guo"/>
            <person name="J."/>
            <person name="Pan"/>
            <person name="S."/>
            <person name="Fan"/>
            <person name="G."/>
            <person name="Zhang"/>
            <person name="W."/>
            <person name="Zhang"/>
            <person name="R."/>
            <person name="Yu"/>
            <person name="J."/>
            <person name="Zhang"/>
            <person name="X."/>
            <person name="Yin"/>
            <person name="Q."/>
            <person name="Ji"/>
            <person name="C."/>
            <person name="Jin"/>
            <person name="Y."/>
            <person name="Yue"/>
            <person name="G."/>
            <person name="Liu"/>
            <person name="M."/>
            <person name="Xu"/>
            <person name="J."/>
            <person name="Liu"/>
            <person name="S."/>
            <person name="Jordana"/>
            <person name="J."/>
            <person name="Noce"/>
            <person name="A."/>
            <person name="Amills"/>
            <person name="M."/>
            <person name="Wu"/>
            <person name="D.D."/>
            <person name="Li"/>
            <person name="S."/>
            <person name="Zhou"/>
            <person name="X. and Zhong"/>
            <person name="J."/>
        </authorList>
    </citation>
    <scope>NUCLEOTIDE SEQUENCE [LARGE SCALE GENOMIC DNA]</scope>
</reference>
<gene>
    <name evidence="1" type="primary">JCHAIN</name>
</gene>
<dbReference type="Pfam" id="PF15097">
    <property type="entry name" value="Ig_J_chain"/>
    <property type="match status" value="1"/>
</dbReference>
<dbReference type="Ensembl" id="ENSEAST00005081641.1">
    <property type="protein sequence ID" value="ENSEASP00005061030.1"/>
    <property type="gene ID" value="ENSEASG00005026604.1"/>
</dbReference>
<accession>A0A9L0KHL3</accession>
<reference evidence="1" key="2">
    <citation type="submission" date="2025-08" db="UniProtKB">
        <authorList>
            <consortium name="Ensembl"/>
        </authorList>
    </citation>
    <scope>IDENTIFICATION</scope>
</reference>
<name>A0A9L0KHL3_EQUAS</name>
<dbReference type="GO" id="GO:0034987">
    <property type="term" value="F:immunoglobulin receptor binding"/>
    <property type="evidence" value="ECO:0007669"/>
    <property type="project" value="TreeGrafter"/>
</dbReference>
<dbReference type="GO" id="GO:0071756">
    <property type="term" value="C:pentameric IgM immunoglobulin complex"/>
    <property type="evidence" value="ECO:0007669"/>
    <property type="project" value="TreeGrafter"/>
</dbReference>
<evidence type="ECO:0000313" key="1">
    <source>
        <dbReference type="Ensembl" id="ENSEASP00005061030.1"/>
    </source>
</evidence>
<reference evidence="1" key="3">
    <citation type="submission" date="2025-09" db="UniProtKB">
        <authorList>
            <consortium name="Ensembl"/>
        </authorList>
    </citation>
    <scope>IDENTIFICATION</scope>
</reference>
<keyword evidence="2" id="KW-1185">Reference proteome</keyword>
<dbReference type="InterPro" id="IPR024110">
    <property type="entry name" value="Ig_J"/>
</dbReference>
<dbReference type="Proteomes" id="UP000694387">
    <property type="component" value="Chromosome 3"/>
</dbReference>
<protein>
    <submittedName>
        <fullName evidence="1">Joining chain of multimeric IgA and IgM</fullName>
    </submittedName>
</protein>
<dbReference type="GO" id="GO:0006959">
    <property type="term" value="P:humoral immune response"/>
    <property type="evidence" value="ECO:0007669"/>
    <property type="project" value="TreeGrafter"/>
</dbReference>